<keyword evidence="1" id="KW-1133">Transmembrane helix</keyword>
<dbReference type="Proteomes" id="UP000627838">
    <property type="component" value="Unassembled WGS sequence"/>
</dbReference>
<evidence type="ECO:0000256" key="1">
    <source>
        <dbReference type="SAM" id="Phobius"/>
    </source>
</evidence>
<evidence type="ECO:0000313" key="4">
    <source>
        <dbReference type="Proteomes" id="UP000627838"/>
    </source>
</evidence>
<accession>A0ABR9K1Q7</accession>
<feature type="transmembrane region" description="Helical" evidence="1">
    <location>
        <begin position="163"/>
        <end position="183"/>
    </location>
</feature>
<protein>
    <submittedName>
        <fullName evidence="3">AhpD family alkylhydroperoxidase</fullName>
    </submittedName>
</protein>
<dbReference type="RefSeq" id="WP_192762765.1">
    <property type="nucleotide sequence ID" value="NZ_JADBDZ010000001.1"/>
</dbReference>
<dbReference type="PANTHER" id="PTHR34846:SF5">
    <property type="entry name" value="CARBOXYMUCONOLACTONE DECARBOXYLASE-LIKE DOMAIN-CONTAINING PROTEIN"/>
    <property type="match status" value="1"/>
</dbReference>
<dbReference type="InterPro" id="IPR029032">
    <property type="entry name" value="AhpD-like"/>
</dbReference>
<keyword evidence="1" id="KW-0472">Membrane</keyword>
<feature type="domain" description="Carboxymuconolactone decarboxylase-like" evidence="2">
    <location>
        <begin position="56"/>
        <end position="138"/>
    </location>
</feature>
<dbReference type="Gene3D" id="1.20.1290.10">
    <property type="entry name" value="AhpD-like"/>
    <property type="match status" value="1"/>
</dbReference>
<evidence type="ECO:0000259" key="2">
    <source>
        <dbReference type="Pfam" id="PF02627"/>
    </source>
</evidence>
<dbReference type="PANTHER" id="PTHR34846">
    <property type="entry name" value="4-CARBOXYMUCONOLACTONE DECARBOXYLASE FAMILY PROTEIN (AFU_ORTHOLOGUE AFUA_6G11590)"/>
    <property type="match status" value="1"/>
</dbReference>
<evidence type="ECO:0000313" key="3">
    <source>
        <dbReference type="EMBL" id="MBE1536771.1"/>
    </source>
</evidence>
<name>A0ABR9K1Q7_9ACTN</name>
<dbReference type="Pfam" id="PF02627">
    <property type="entry name" value="CMD"/>
    <property type="match status" value="1"/>
</dbReference>
<dbReference type="SUPFAM" id="SSF69118">
    <property type="entry name" value="AhpD-like"/>
    <property type="match status" value="1"/>
</dbReference>
<sequence length="207" mass="22331">MTGAAAPRIGPLPVARWTEEERALLRGNLARADRYLSGAADAPPMPSVLGLFARHPRVGAPWLAFSGALLDDGALDARDRELLILRVGHRTNCRYQWTQHVGPARAAGLTREHLAAVAEGSGSPVWDERDRDLLRAADRLVDDHTVDEDTWKRLAARFDERQLLELLFVVGSYVCLAMVLNGVGLEPAAGSDPDADLFRGPAGGPAG</sequence>
<dbReference type="InterPro" id="IPR003779">
    <property type="entry name" value="CMD-like"/>
</dbReference>
<keyword evidence="1" id="KW-0812">Transmembrane</keyword>
<comment type="caution">
    <text evidence="3">The sequence shown here is derived from an EMBL/GenBank/DDBJ whole genome shotgun (WGS) entry which is preliminary data.</text>
</comment>
<gene>
    <name evidence="3" type="ORF">H4W34_006604</name>
</gene>
<dbReference type="EMBL" id="JADBDZ010000001">
    <property type="protein sequence ID" value="MBE1536771.1"/>
    <property type="molecule type" value="Genomic_DNA"/>
</dbReference>
<organism evidence="3 4">
    <name type="scientific">Actinomadura algeriensis</name>
    <dbReference type="NCBI Taxonomy" id="1679523"/>
    <lineage>
        <taxon>Bacteria</taxon>
        <taxon>Bacillati</taxon>
        <taxon>Actinomycetota</taxon>
        <taxon>Actinomycetes</taxon>
        <taxon>Streptosporangiales</taxon>
        <taxon>Thermomonosporaceae</taxon>
        <taxon>Actinomadura</taxon>
    </lineage>
</organism>
<proteinExistence type="predicted"/>
<reference evidence="3 4" key="1">
    <citation type="submission" date="2020-10" db="EMBL/GenBank/DDBJ databases">
        <title>Sequencing the genomes of 1000 actinobacteria strains.</title>
        <authorList>
            <person name="Klenk H.-P."/>
        </authorList>
    </citation>
    <scope>NUCLEOTIDE SEQUENCE [LARGE SCALE GENOMIC DNA]</scope>
    <source>
        <strain evidence="3 4">DSM 46744</strain>
    </source>
</reference>
<keyword evidence="4" id="KW-1185">Reference proteome</keyword>